<dbReference type="EMBL" id="JFHN01000043">
    <property type="protein sequence ID" value="EXU75896.1"/>
    <property type="molecule type" value="Genomic_DNA"/>
</dbReference>
<protein>
    <submittedName>
        <fullName evidence="1">Uncharacterized protein</fullName>
    </submittedName>
</protein>
<organism evidence="1 2">
    <name type="scientific">Erwinia mallotivora</name>
    <dbReference type="NCBI Taxonomy" id="69222"/>
    <lineage>
        <taxon>Bacteria</taxon>
        <taxon>Pseudomonadati</taxon>
        <taxon>Pseudomonadota</taxon>
        <taxon>Gammaproteobacteria</taxon>
        <taxon>Enterobacterales</taxon>
        <taxon>Erwiniaceae</taxon>
        <taxon>Erwinia</taxon>
    </lineage>
</organism>
<comment type="caution">
    <text evidence="1">The sequence shown here is derived from an EMBL/GenBank/DDBJ whole genome shotgun (WGS) entry which is preliminary data.</text>
</comment>
<dbReference type="STRING" id="69222.BG55_08930"/>
<accession>A0A014M231</accession>
<dbReference type="OrthoDB" id="9976976at2"/>
<keyword evidence="2" id="KW-1185">Reference proteome</keyword>
<dbReference type="PATRIC" id="fig|69222.5.peg.1838"/>
<name>A0A014M231_9GAMM</name>
<dbReference type="AlphaFoldDB" id="A0A014M231"/>
<evidence type="ECO:0000313" key="1">
    <source>
        <dbReference type="EMBL" id="EXU75896.1"/>
    </source>
</evidence>
<dbReference type="RefSeq" id="WP_034936445.1">
    <property type="nucleotide sequence ID" value="NZ_JFHN01000043.1"/>
</dbReference>
<gene>
    <name evidence="1" type="ORF">BG55_08930</name>
</gene>
<sequence length="68" mass="7745">MSQLTVNNDLESDKFKIFFIPPLDAVNDGPILSGIRGYVPGKKTRCRQLKRQKQTALSVHNLIDNEFK</sequence>
<dbReference type="Proteomes" id="UP000019918">
    <property type="component" value="Unassembled WGS sequence"/>
</dbReference>
<proteinExistence type="predicted"/>
<evidence type="ECO:0000313" key="2">
    <source>
        <dbReference type="Proteomes" id="UP000019918"/>
    </source>
</evidence>
<reference evidence="1 2" key="1">
    <citation type="submission" date="2014-02" db="EMBL/GenBank/DDBJ databases">
        <title>Draft genome of Erwinia mallotivora strain BT-MARDI, a papaya dieback pathogen.</title>
        <authorList>
            <person name="Redzuan R."/>
            <person name="Abu Bakar N."/>
            <person name="Badrun R."/>
            <person name="Mohd Raih M.F."/>
            <person name="Rozano L."/>
            <person name="Mat Amin N."/>
        </authorList>
    </citation>
    <scope>NUCLEOTIDE SEQUENCE [LARGE SCALE GENOMIC DNA]</scope>
    <source>
        <strain evidence="1 2">BT-MARDI</strain>
    </source>
</reference>